<organism evidence="2 3">
    <name type="scientific">Ophiophagus hannah</name>
    <name type="common">King cobra</name>
    <name type="synonym">Naja hannah</name>
    <dbReference type="NCBI Taxonomy" id="8665"/>
    <lineage>
        <taxon>Eukaryota</taxon>
        <taxon>Metazoa</taxon>
        <taxon>Chordata</taxon>
        <taxon>Craniata</taxon>
        <taxon>Vertebrata</taxon>
        <taxon>Euteleostomi</taxon>
        <taxon>Lepidosauria</taxon>
        <taxon>Squamata</taxon>
        <taxon>Bifurcata</taxon>
        <taxon>Unidentata</taxon>
        <taxon>Episquamata</taxon>
        <taxon>Toxicofera</taxon>
        <taxon>Serpentes</taxon>
        <taxon>Colubroidea</taxon>
        <taxon>Elapidae</taxon>
        <taxon>Elapinae</taxon>
        <taxon>Ophiophagus</taxon>
    </lineage>
</organism>
<comment type="caution">
    <text evidence="2">The sequence shown here is derived from an EMBL/GenBank/DDBJ whole genome shotgun (WGS) entry which is preliminary data.</text>
</comment>
<keyword evidence="3" id="KW-1185">Reference proteome</keyword>
<feature type="compositionally biased region" description="Basic residues" evidence="1">
    <location>
        <begin position="176"/>
        <end position="198"/>
    </location>
</feature>
<evidence type="ECO:0000313" key="3">
    <source>
        <dbReference type="Proteomes" id="UP000018936"/>
    </source>
</evidence>
<feature type="non-terminal residue" evidence="2">
    <location>
        <position position="1"/>
    </location>
</feature>
<protein>
    <submittedName>
        <fullName evidence="2">Uncharacterized protein</fullName>
    </submittedName>
</protein>
<feature type="compositionally biased region" description="Basic and acidic residues" evidence="1">
    <location>
        <begin position="199"/>
        <end position="217"/>
    </location>
</feature>
<reference evidence="2 3" key="1">
    <citation type="journal article" date="2013" name="Proc. Natl. Acad. Sci. U.S.A.">
        <title>The king cobra genome reveals dynamic gene evolution and adaptation in the snake venom system.</title>
        <authorList>
            <person name="Vonk F.J."/>
            <person name="Casewell N.R."/>
            <person name="Henkel C.V."/>
            <person name="Heimberg A.M."/>
            <person name="Jansen H.J."/>
            <person name="McCleary R.J."/>
            <person name="Kerkkamp H.M."/>
            <person name="Vos R.A."/>
            <person name="Guerreiro I."/>
            <person name="Calvete J.J."/>
            <person name="Wuster W."/>
            <person name="Woods A.E."/>
            <person name="Logan J.M."/>
            <person name="Harrison R.A."/>
            <person name="Castoe T.A."/>
            <person name="de Koning A.P."/>
            <person name="Pollock D.D."/>
            <person name="Yandell M."/>
            <person name="Calderon D."/>
            <person name="Renjifo C."/>
            <person name="Currier R.B."/>
            <person name="Salgado D."/>
            <person name="Pla D."/>
            <person name="Sanz L."/>
            <person name="Hyder A.S."/>
            <person name="Ribeiro J.M."/>
            <person name="Arntzen J.W."/>
            <person name="van den Thillart G.E."/>
            <person name="Boetzer M."/>
            <person name="Pirovano W."/>
            <person name="Dirks R.P."/>
            <person name="Spaink H.P."/>
            <person name="Duboule D."/>
            <person name="McGlinn E."/>
            <person name="Kini R.M."/>
            <person name="Richardson M.K."/>
        </authorList>
    </citation>
    <scope>NUCLEOTIDE SEQUENCE</scope>
    <source>
        <tissue evidence="2">Blood</tissue>
    </source>
</reference>
<sequence length="226" mass="25259">MGDHGKESKGRREDSHNNILSPELKAELLEFGGELLDLAGISEWSPWTNTGLWHARNQQMCKQAKPHHGMQVAHTTMLPPVHGKISLHRTGPCCPQSYGSSSPTPCPSRRPYTISGGWQSSLFLKASRDDAPITSEGNFCSNPSCPCLLPMAQREELTQSHPTGFIPKAGLELTLKKGRKEGRKGSVGRRKKRRKKGRDRLEEERKGGRYRLEEGTKKGRNKGRKR</sequence>
<dbReference type="Proteomes" id="UP000018936">
    <property type="component" value="Unassembled WGS sequence"/>
</dbReference>
<feature type="region of interest" description="Disordered" evidence="1">
    <location>
        <begin position="160"/>
        <end position="226"/>
    </location>
</feature>
<proteinExistence type="predicted"/>
<dbReference type="AlphaFoldDB" id="V8NYD3"/>
<name>V8NYD3_OPHHA</name>
<gene>
    <name evidence="2" type="ORF">L345_07170</name>
</gene>
<evidence type="ECO:0000313" key="2">
    <source>
        <dbReference type="EMBL" id="ETE67045.1"/>
    </source>
</evidence>
<evidence type="ECO:0000256" key="1">
    <source>
        <dbReference type="SAM" id="MobiDB-lite"/>
    </source>
</evidence>
<accession>V8NYD3</accession>
<dbReference type="EMBL" id="AZIM01001405">
    <property type="protein sequence ID" value="ETE67045.1"/>
    <property type="molecule type" value="Genomic_DNA"/>
</dbReference>